<evidence type="ECO:0000313" key="3">
    <source>
        <dbReference type="Proteomes" id="UP000480185"/>
    </source>
</evidence>
<dbReference type="OrthoDB" id="2381602at2"/>
<dbReference type="Proteomes" id="UP000480185">
    <property type="component" value="Unassembled WGS sequence"/>
</dbReference>
<keyword evidence="3" id="KW-1185">Reference proteome</keyword>
<keyword evidence="1" id="KW-0472">Membrane</keyword>
<keyword evidence="1" id="KW-0812">Transmembrane</keyword>
<keyword evidence="1" id="KW-1133">Transmembrane helix</keyword>
<feature type="transmembrane region" description="Helical" evidence="1">
    <location>
        <begin position="21"/>
        <end position="41"/>
    </location>
</feature>
<reference evidence="2 3" key="1">
    <citation type="submission" date="2019-11" db="EMBL/GenBank/DDBJ databases">
        <authorList>
            <person name="Li J."/>
        </authorList>
    </citation>
    <scope>NUCLEOTIDE SEQUENCE [LARGE SCALE GENOMIC DNA]</scope>
    <source>
        <strain evidence="2 3">J4</strain>
    </source>
</reference>
<sequence length="209" mass="23362">MKNFWSLLRLKKDENGKPTKFSYVIILGLIGLLLVLVSNLFQDDQNETTPYTVPNEMQTKKEGQGKSLDADTKANVLAEMEKSYETELTAMLENMNGVANVDVMVNLDATSLKVYEKNTTITEQTTDETDTNGGERQIEEFSEDKQTVILRSQNDESPLLIQTKKPEVRGVLIVGNGIENAQTKKMVIEAVSRVLDVPTHRVSVAPKKN</sequence>
<evidence type="ECO:0000256" key="1">
    <source>
        <dbReference type="SAM" id="Phobius"/>
    </source>
</evidence>
<gene>
    <name evidence="2" type="primary">spoIIIAG</name>
    <name evidence="2" type="ORF">GH754_09435</name>
</gene>
<dbReference type="AlphaFoldDB" id="A0A6G1X6I9"/>
<evidence type="ECO:0000313" key="2">
    <source>
        <dbReference type="EMBL" id="MRG86552.1"/>
    </source>
</evidence>
<dbReference type="EMBL" id="WJNH01000005">
    <property type="protein sequence ID" value="MRG86552.1"/>
    <property type="molecule type" value="Genomic_DNA"/>
</dbReference>
<dbReference type="InterPro" id="IPR014195">
    <property type="entry name" value="Spore_III_AG"/>
</dbReference>
<comment type="caution">
    <text evidence="2">The sequence shown here is derived from an EMBL/GenBank/DDBJ whole genome shotgun (WGS) entry which is preliminary data.</text>
</comment>
<protein>
    <submittedName>
        <fullName evidence="2">Stage III sporulation protein AG</fullName>
    </submittedName>
</protein>
<dbReference type="NCBIfam" id="TIGR02830">
    <property type="entry name" value="spore_III_AG"/>
    <property type="match status" value="1"/>
</dbReference>
<proteinExistence type="predicted"/>
<organism evidence="2 3">
    <name type="scientific">Salinibacillus xinjiangensis</name>
    <dbReference type="NCBI Taxonomy" id="1229268"/>
    <lineage>
        <taxon>Bacteria</taxon>
        <taxon>Bacillati</taxon>
        <taxon>Bacillota</taxon>
        <taxon>Bacilli</taxon>
        <taxon>Bacillales</taxon>
        <taxon>Bacillaceae</taxon>
        <taxon>Salinibacillus</taxon>
    </lineage>
</organism>
<accession>A0A6G1X6I9</accession>
<dbReference type="RefSeq" id="WP_153728456.1">
    <property type="nucleotide sequence ID" value="NZ_WJNH01000005.1"/>
</dbReference>
<name>A0A6G1X6I9_9BACI</name>